<name>A0A067TFV7_GALM3</name>
<keyword evidence="3" id="KW-1185">Reference proteome</keyword>
<feature type="compositionally biased region" description="Basic residues" evidence="1">
    <location>
        <begin position="106"/>
        <end position="115"/>
    </location>
</feature>
<dbReference type="HOGENOM" id="CLU_1768192_0_0_1"/>
<organism evidence="2 3">
    <name type="scientific">Galerina marginata (strain CBS 339.88)</name>
    <dbReference type="NCBI Taxonomy" id="685588"/>
    <lineage>
        <taxon>Eukaryota</taxon>
        <taxon>Fungi</taxon>
        <taxon>Dikarya</taxon>
        <taxon>Basidiomycota</taxon>
        <taxon>Agaricomycotina</taxon>
        <taxon>Agaricomycetes</taxon>
        <taxon>Agaricomycetidae</taxon>
        <taxon>Agaricales</taxon>
        <taxon>Agaricineae</taxon>
        <taxon>Strophariaceae</taxon>
        <taxon>Galerina</taxon>
    </lineage>
</organism>
<accession>A0A067TFV7</accession>
<feature type="region of interest" description="Disordered" evidence="1">
    <location>
        <begin position="1"/>
        <end position="32"/>
    </location>
</feature>
<gene>
    <name evidence="2" type="ORF">GALMADRAFT_138897</name>
</gene>
<evidence type="ECO:0000313" key="2">
    <source>
        <dbReference type="EMBL" id="KDR77853.1"/>
    </source>
</evidence>
<dbReference type="Proteomes" id="UP000027222">
    <property type="component" value="Unassembled WGS sequence"/>
</dbReference>
<dbReference type="AlphaFoldDB" id="A0A067TFV7"/>
<reference evidence="3" key="1">
    <citation type="journal article" date="2014" name="Proc. Natl. Acad. Sci. U.S.A.">
        <title>Extensive sampling of basidiomycete genomes demonstrates inadequacy of the white-rot/brown-rot paradigm for wood decay fungi.</title>
        <authorList>
            <person name="Riley R."/>
            <person name="Salamov A.A."/>
            <person name="Brown D.W."/>
            <person name="Nagy L.G."/>
            <person name="Floudas D."/>
            <person name="Held B.W."/>
            <person name="Levasseur A."/>
            <person name="Lombard V."/>
            <person name="Morin E."/>
            <person name="Otillar R."/>
            <person name="Lindquist E.A."/>
            <person name="Sun H."/>
            <person name="LaButti K.M."/>
            <person name="Schmutz J."/>
            <person name="Jabbour D."/>
            <person name="Luo H."/>
            <person name="Baker S.E."/>
            <person name="Pisabarro A.G."/>
            <person name="Walton J.D."/>
            <person name="Blanchette R.A."/>
            <person name="Henrissat B."/>
            <person name="Martin F."/>
            <person name="Cullen D."/>
            <person name="Hibbett D.S."/>
            <person name="Grigoriev I.V."/>
        </authorList>
    </citation>
    <scope>NUCLEOTIDE SEQUENCE [LARGE SCALE GENOMIC DNA]</scope>
    <source>
        <strain evidence="3">CBS 339.88</strain>
    </source>
</reference>
<evidence type="ECO:0000256" key="1">
    <source>
        <dbReference type="SAM" id="MobiDB-lite"/>
    </source>
</evidence>
<proteinExistence type="predicted"/>
<feature type="region of interest" description="Disordered" evidence="1">
    <location>
        <begin position="83"/>
        <end position="147"/>
    </location>
</feature>
<evidence type="ECO:0000313" key="3">
    <source>
        <dbReference type="Proteomes" id="UP000027222"/>
    </source>
</evidence>
<sequence length="147" mass="16356">MLHVGDEVWGEGHGSPYQPLSLQSDTPQPASRFTETNTNAVLVMTFAFGDAPHLRKPNQGNAHERRLRDDVRVFGIRPIVSHRLPARRPPDLTSPLLTSSMDSKAHRSFRPRQLRRSLASNPAESSSPAPPIFNTKAPPMLSESQHH</sequence>
<feature type="compositionally biased region" description="Polar residues" evidence="1">
    <location>
        <begin position="18"/>
        <end position="32"/>
    </location>
</feature>
<dbReference type="EMBL" id="KL142376">
    <property type="protein sequence ID" value="KDR77853.1"/>
    <property type="molecule type" value="Genomic_DNA"/>
</dbReference>
<protein>
    <submittedName>
        <fullName evidence="2">Uncharacterized protein</fullName>
    </submittedName>
</protein>